<feature type="signal peptide" evidence="1">
    <location>
        <begin position="1"/>
        <end position="17"/>
    </location>
</feature>
<dbReference type="Proteomes" id="UP000630660">
    <property type="component" value="Unassembled WGS sequence"/>
</dbReference>
<name>A0A9D5K9W6_UNCW3</name>
<proteinExistence type="predicted"/>
<accession>A0A9D5K9W6</accession>
<reference evidence="2" key="1">
    <citation type="submission" date="2019-11" db="EMBL/GenBank/DDBJ databases">
        <title>Microbial mats filling the niche in hypersaline microbial mats.</title>
        <authorList>
            <person name="Wong H.L."/>
            <person name="Macleod F.I."/>
            <person name="White R.A. III"/>
            <person name="Burns B.P."/>
        </authorList>
    </citation>
    <scope>NUCLEOTIDE SEQUENCE</scope>
    <source>
        <strain evidence="2">Bin_327</strain>
    </source>
</reference>
<comment type="caution">
    <text evidence="2">The sequence shown here is derived from an EMBL/GenBank/DDBJ whole genome shotgun (WGS) entry which is preliminary data.</text>
</comment>
<dbReference type="AlphaFoldDB" id="A0A9D5K9W6"/>
<protein>
    <recommendedName>
        <fullName evidence="4">Outer membrane protein beta-barrel domain-containing protein</fullName>
    </recommendedName>
</protein>
<evidence type="ECO:0008006" key="4">
    <source>
        <dbReference type="Google" id="ProtNLM"/>
    </source>
</evidence>
<dbReference type="EMBL" id="WJKJ01000212">
    <property type="protein sequence ID" value="MBD3364824.1"/>
    <property type="molecule type" value="Genomic_DNA"/>
</dbReference>
<evidence type="ECO:0000256" key="1">
    <source>
        <dbReference type="SAM" id="SignalP"/>
    </source>
</evidence>
<sequence>MKKAALVLLAATAIVFAYSNHSFRYLSTGGTLWDNYDWFTTDPARIPTIEGSELYTNLANFVNSAETGLRDTTWMPGSYLIGGKTSGSPLAFAGVADVNMVRTPDPTGIGQDMGYTSTADTSYQVDPSDGSITGRTYSTQTVDAYHTDSDFGGYIGLGYASSETFSLGLAFEHRTDNTFTYAPGDNRTESNYSYDIDNNLTSYDSLYSVGKLGIKQMTNALKFGAWMDRGDLEISAYLGADILTGNSNLDTLYSYDLSDPSGTALTANYNDVVTSWPYFGFSVPLEILGIYEIYEGSELWFSGGAEYSLTSWKDGTGNQSVAVDTSLSDGTVGTISDISIDSAFIDGSGNMSGLSFHAGVKGISEINDKITLGIGAILRGSLDSDSTFREGVNSSFTDYDNGDGIDGVEDYVSTSRYDSSSYVLAKNTMVGLFLPVGVEFRPIEVLGFRLGATFSHQMNTLTSHSQNVGVITEHQHIDFGDGTSTDTTLYRSAYGIGHSEEKQKETVSDVVYDFGIGIKVTENFQLDLMGFTNLLDMSNWRFSAIFKF</sequence>
<evidence type="ECO:0000313" key="2">
    <source>
        <dbReference type="EMBL" id="MBD3364824.1"/>
    </source>
</evidence>
<organism evidence="2 3">
    <name type="scientific">candidate division WOR-3 bacterium</name>
    <dbReference type="NCBI Taxonomy" id="2052148"/>
    <lineage>
        <taxon>Bacteria</taxon>
        <taxon>Bacteria division WOR-3</taxon>
    </lineage>
</organism>
<keyword evidence="1" id="KW-0732">Signal</keyword>
<feature type="chain" id="PRO_5039351511" description="Outer membrane protein beta-barrel domain-containing protein" evidence="1">
    <location>
        <begin position="18"/>
        <end position="548"/>
    </location>
</feature>
<evidence type="ECO:0000313" key="3">
    <source>
        <dbReference type="Proteomes" id="UP000630660"/>
    </source>
</evidence>
<gene>
    <name evidence="2" type="ORF">GF359_06375</name>
</gene>